<keyword evidence="3" id="KW-1185">Reference proteome</keyword>
<protein>
    <submittedName>
        <fullName evidence="2">HdeD family acid-resistance protein</fullName>
    </submittedName>
</protein>
<evidence type="ECO:0000313" key="3">
    <source>
        <dbReference type="Proteomes" id="UP000255207"/>
    </source>
</evidence>
<dbReference type="PANTHER" id="PTHR34989">
    <property type="entry name" value="PROTEIN HDED"/>
    <property type="match status" value="1"/>
</dbReference>
<dbReference type="AlphaFoldDB" id="A0A370L4R5"/>
<dbReference type="EMBL" id="QQTP01000007">
    <property type="protein sequence ID" value="RDJ24033.1"/>
    <property type="molecule type" value="Genomic_DNA"/>
</dbReference>
<feature type="transmembrane region" description="Helical" evidence="1">
    <location>
        <begin position="133"/>
        <end position="153"/>
    </location>
</feature>
<dbReference type="InterPro" id="IPR005325">
    <property type="entry name" value="DUF308_memb"/>
</dbReference>
<feature type="transmembrane region" description="Helical" evidence="1">
    <location>
        <begin position="103"/>
        <end position="126"/>
    </location>
</feature>
<dbReference type="Proteomes" id="UP000255207">
    <property type="component" value="Unassembled WGS sequence"/>
</dbReference>
<name>A0A370L4R5_9HYPH</name>
<keyword evidence="1" id="KW-0472">Membrane</keyword>
<evidence type="ECO:0000256" key="1">
    <source>
        <dbReference type="SAM" id="Phobius"/>
    </source>
</evidence>
<dbReference type="PANTHER" id="PTHR34989:SF1">
    <property type="entry name" value="PROTEIN HDED"/>
    <property type="match status" value="1"/>
</dbReference>
<feature type="transmembrane region" description="Helical" evidence="1">
    <location>
        <begin position="21"/>
        <end position="41"/>
    </location>
</feature>
<organism evidence="2 3">
    <name type="scientific">Bosea caraganae</name>
    <dbReference type="NCBI Taxonomy" id="2763117"/>
    <lineage>
        <taxon>Bacteria</taxon>
        <taxon>Pseudomonadati</taxon>
        <taxon>Pseudomonadota</taxon>
        <taxon>Alphaproteobacteria</taxon>
        <taxon>Hyphomicrobiales</taxon>
        <taxon>Boseaceae</taxon>
        <taxon>Bosea</taxon>
    </lineage>
</organism>
<evidence type="ECO:0000313" key="2">
    <source>
        <dbReference type="EMBL" id="RDJ24033.1"/>
    </source>
</evidence>
<dbReference type="Pfam" id="PF03729">
    <property type="entry name" value="DUF308"/>
    <property type="match status" value="1"/>
</dbReference>
<reference evidence="3" key="1">
    <citation type="submission" date="2018-07" db="EMBL/GenBank/DDBJ databases">
        <authorList>
            <person name="Safronova V.I."/>
            <person name="Chirak E.R."/>
            <person name="Sazanova A.L."/>
        </authorList>
    </citation>
    <scope>NUCLEOTIDE SEQUENCE [LARGE SCALE GENOMIC DNA]</scope>
    <source>
        <strain evidence="3">RCAM04685</strain>
    </source>
</reference>
<dbReference type="RefSeq" id="WP_114829895.1">
    <property type="nucleotide sequence ID" value="NZ_QQTO01000007.1"/>
</dbReference>
<sequence>MAKTLSQSTGDLPGHGLVRALSGKMIALGIILIICGGVAIASPAISTMAVTLFLGLVLAVGGIVKIVQSFLMKEWGGFVWQLLVGMIELLGGLLVYFNPMKGAVAIAIVIALVLMAEGLAQLGLAFRMRARRGVVWMFLSGIVSIVVGAALALRLPYDGVYAPGTLVGISLVFAGWAYIAIVLAARRAAA</sequence>
<keyword evidence="1" id="KW-0812">Transmembrane</keyword>
<feature type="transmembrane region" description="Helical" evidence="1">
    <location>
        <begin position="78"/>
        <end position="97"/>
    </location>
</feature>
<accession>A0A370L4R5</accession>
<keyword evidence="1" id="KW-1133">Transmembrane helix</keyword>
<feature type="transmembrane region" description="Helical" evidence="1">
    <location>
        <begin position="165"/>
        <end position="185"/>
    </location>
</feature>
<dbReference type="OrthoDB" id="9815400at2"/>
<comment type="caution">
    <text evidence="2">The sequence shown here is derived from an EMBL/GenBank/DDBJ whole genome shotgun (WGS) entry which is preliminary data.</text>
</comment>
<proteinExistence type="predicted"/>
<feature type="transmembrane region" description="Helical" evidence="1">
    <location>
        <begin position="47"/>
        <end position="66"/>
    </location>
</feature>
<dbReference type="GO" id="GO:0005886">
    <property type="term" value="C:plasma membrane"/>
    <property type="evidence" value="ECO:0007669"/>
    <property type="project" value="TreeGrafter"/>
</dbReference>
<dbReference type="InterPro" id="IPR052712">
    <property type="entry name" value="Acid_resist_chaperone_HdeD"/>
</dbReference>
<gene>
    <name evidence="2" type="ORF">DWE98_13990</name>
</gene>